<dbReference type="Proteomes" id="UP000256269">
    <property type="component" value="Unassembled WGS sequence"/>
</dbReference>
<dbReference type="EMBL" id="QUNO01000019">
    <property type="protein sequence ID" value="REH34727.1"/>
    <property type="molecule type" value="Genomic_DNA"/>
</dbReference>
<sequence length="644" mass="70791">MVHLDTVTLPFAALGPDNPLPPLAPPRPVTPLIDASAAGPDMARNLAYGRPATLLPYTVQDGYTRELTDGKLTVAVVDNGVVRAEFMLDFGGRMRSLVHLPTGRELLHRNPILQPANLGLRNAWFAGGVEWNLGTTGHTPLTCAPVHAARVVRPDGVEVLRMWEFERNRELVYQIDAYAPEGSAVLHVHVRIINPNAHEVPVYWWSNIAVPETPDTRVLAPADAAYHLAYDGVLRRVPIPVHDGVDRSYPANGRHAADYFYDIAPPRRRWIAALDAGGSGLVQASTDRLRGRKLFLWGQAGGGRRWQEWLSPADQPYLEIQAGLARTQLEHLPMPPGAQWSWLEVYGLLAADAAKTGDWDSACTAVEDALEELVPRHLVDAEHDAARQWLDQPPVERLHNGSGWGALERLHRSATGDPSLELPGVPFDTTGDEQEPWLNLLATGDMRGPLEAPLSYQVTPGWRQRLEHAGDNWLTWLHRGVARWHAGEADAARDAWHASLAATANPWALRNLAVCDENADSAASLLLQAGEMLPTPLRALTVETLQALLAADRLRDALALVDGLPPDLRADGRIQMLECSAAIAEGSLDRAGRLIGAGIVVADLREGEDALDQLWFAYHERRDPTLPRTAHPLPRSYDFRMTES</sequence>
<reference evidence="2 3" key="1">
    <citation type="submission" date="2018-08" db="EMBL/GenBank/DDBJ databases">
        <title>Genomic Encyclopedia of Archaeal and Bacterial Type Strains, Phase II (KMG-II): from individual species to whole genera.</title>
        <authorList>
            <person name="Goeker M."/>
        </authorList>
    </citation>
    <scope>NUCLEOTIDE SEQUENCE [LARGE SCALE GENOMIC DNA]</scope>
    <source>
        <strain evidence="2 3">DSM 45791</strain>
    </source>
</reference>
<dbReference type="AlphaFoldDB" id="A0A3E0GXQ1"/>
<protein>
    <submittedName>
        <fullName evidence="2">Uncharacterized protein DUF5107</fullName>
    </submittedName>
</protein>
<proteinExistence type="predicted"/>
<evidence type="ECO:0000313" key="3">
    <source>
        <dbReference type="Proteomes" id="UP000256269"/>
    </source>
</evidence>
<accession>A0A3E0GXQ1</accession>
<dbReference type="RefSeq" id="WP_116180154.1">
    <property type="nucleotide sequence ID" value="NZ_CP144375.1"/>
</dbReference>
<dbReference type="Pfam" id="PF17128">
    <property type="entry name" value="DUF5107"/>
    <property type="match status" value="1"/>
</dbReference>
<gene>
    <name evidence="2" type="ORF">BCF44_1193</name>
</gene>
<keyword evidence="3" id="KW-1185">Reference proteome</keyword>
<evidence type="ECO:0000313" key="2">
    <source>
        <dbReference type="EMBL" id="REH34727.1"/>
    </source>
</evidence>
<evidence type="ECO:0000259" key="1">
    <source>
        <dbReference type="Pfam" id="PF17128"/>
    </source>
</evidence>
<feature type="domain" description="DUF5107" evidence="1">
    <location>
        <begin position="51"/>
        <end position="329"/>
    </location>
</feature>
<organism evidence="2 3">
    <name type="scientific">Kutzneria buriramensis</name>
    <dbReference type="NCBI Taxonomy" id="1045776"/>
    <lineage>
        <taxon>Bacteria</taxon>
        <taxon>Bacillati</taxon>
        <taxon>Actinomycetota</taxon>
        <taxon>Actinomycetes</taxon>
        <taxon>Pseudonocardiales</taxon>
        <taxon>Pseudonocardiaceae</taxon>
        <taxon>Kutzneria</taxon>
    </lineage>
</organism>
<comment type="caution">
    <text evidence="2">The sequence shown here is derived from an EMBL/GenBank/DDBJ whole genome shotgun (WGS) entry which is preliminary data.</text>
</comment>
<name>A0A3E0GXQ1_9PSEU</name>
<dbReference type="OrthoDB" id="174931at2"/>
<dbReference type="InterPro" id="IPR033396">
    <property type="entry name" value="DUF5107"/>
</dbReference>